<organism evidence="2 3">
    <name type="scientific">Dunaliella salina</name>
    <name type="common">Green alga</name>
    <name type="synonym">Protococcus salinus</name>
    <dbReference type="NCBI Taxonomy" id="3046"/>
    <lineage>
        <taxon>Eukaryota</taxon>
        <taxon>Viridiplantae</taxon>
        <taxon>Chlorophyta</taxon>
        <taxon>core chlorophytes</taxon>
        <taxon>Chlorophyceae</taxon>
        <taxon>CS clade</taxon>
        <taxon>Chlamydomonadales</taxon>
        <taxon>Dunaliellaceae</taxon>
        <taxon>Dunaliella</taxon>
    </lineage>
</organism>
<name>A0ABQ7GCP6_DUNSA</name>
<reference evidence="2" key="1">
    <citation type="submission" date="2017-08" db="EMBL/GenBank/DDBJ databases">
        <authorList>
            <person name="Polle J.E."/>
            <person name="Barry K."/>
            <person name="Cushman J."/>
            <person name="Schmutz J."/>
            <person name="Tran D."/>
            <person name="Hathwaick L.T."/>
            <person name="Yim W.C."/>
            <person name="Jenkins J."/>
            <person name="Mckie-Krisberg Z.M."/>
            <person name="Prochnik S."/>
            <person name="Lindquist E."/>
            <person name="Dockter R.B."/>
            <person name="Adam C."/>
            <person name="Molina H."/>
            <person name="Bunkerborg J."/>
            <person name="Jin E."/>
            <person name="Buchheim M."/>
            <person name="Magnuson J."/>
        </authorList>
    </citation>
    <scope>NUCLEOTIDE SEQUENCE</scope>
    <source>
        <strain evidence="2">CCAP 19/18</strain>
    </source>
</reference>
<feature type="region of interest" description="Disordered" evidence="1">
    <location>
        <begin position="94"/>
        <end position="623"/>
    </location>
</feature>
<evidence type="ECO:0000313" key="2">
    <source>
        <dbReference type="EMBL" id="KAF5832386.1"/>
    </source>
</evidence>
<keyword evidence="3" id="KW-1185">Reference proteome</keyword>
<feature type="compositionally biased region" description="Low complexity" evidence="1">
    <location>
        <begin position="152"/>
        <end position="176"/>
    </location>
</feature>
<evidence type="ECO:0000313" key="3">
    <source>
        <dbReference type="Proteomes" id="UP000815325"/>
    </source>
</evidence>
<proteinExistence type="predicted"/>
<feature type="compositionally biased region" description="Basic residues" evidence="1">
    <location>
        <begin position="601"/>
        <end position="622"/>
    </location>
</feature>
<comment type="caution">
    <text evidence="2">The sequence shown here is derived from an EMBL/GenBank/DDBJ whole genome shotgun (WGS) entry which is preliminary data.</text>
</comment>
<dbReference type="Proteomes" id="UP000815325">
    <property type="component" value="Unassembled WGS sequence"/>
</dbReference>
<protein>
    <submittedName>
        <fullName evidence="2">Uncharacterized protein</fullName>
    </submittedName>
</protein>
<evidence type="ECO:0000256" key="1">
    <source>
        <dbReference type="SAM" id="MobiDB-lite"/>
    </source>
</evidence>
<feature type="compositionally biased region" description="Polar residues" evidence="1">
    <location>
        <begin position="547"/>
        <end position="572"/>
    </location>
</feature>
<feature type="compositionally biased region" description="Low complexity" evidence="1">
    <location>
        <begin position="94"/>
        <end position="111"/>
    </location>
</feature>
<feature type="compositionally biased region" description="Polar residues" evidence="1">
    <location>
        <begin position="209"/>
        <end position="230"/>
    </location>
</feature>
<feature type="compositionally biased region" description="Polar residues" evidence="1">
    <location>
        <begin position="455"/>
        <end position="468"/>
    </location>
</feature>
<feature type="compositionally biased region" description="Basic and acidic residues" evidence="1">
    <location>
        <begin position="486"/>
        <end position="495"/>
    </location>
</feature>
<dbReference type="EMBL" id="MU069878">
    <property type="protein sequence ID" value="KAF5832386.1"/>
    <property type="molecule type" value="Genomic_DNA"/>
</dbReference>
<feature type="non-terminal residue" evidence="2">
    <location>
        <position position="706"/>
    </location>
</feature>
<sequence length="706" mass="74753">MSEESHARLSLASGESDEVKVIAPQTLLISGANGPERKFCEAPAAYTISSPHARASVSPSQTSVFDLPPGGVDAATRKLHDELHALRALKQARLARGNPTAAPNGNAASNPSKRRGSVCYDGSQIFEEPMNGNRDSLLDNNMRASPSPSPPFTASSSGLDAAGLAAPAARQAPGSRTIVAPVHASSSEIAPSGPTLTPAPITPQPLHQPESQRQFSQPPEAASSNASPQATEAADRSEDLTYEQWCMQSEQLAPVDEPAGNLTAQAPAAGDKRVRLSTNHRPSDTSAHELSGLQVGDGSFGQHHALRDDDESVAPQASPPVVRFAPDHRASPSLPFPPRGPAPQSLSQGVDGQDSARQTTSESQVVPPPENQAHSTHQPTAGLAPQRTLARIASTGRVGARGQRMGVRFAGASDNDESSSNSSENMGMAQQRPTMLFLRNSRPTPPTQFPRDTRQPTPANSEQLSRKGSGTGVRALQRSFSTNSKSARDLSRKDSTLSMEGSGELLKSPAPKAKDTRRSGTSGSGFHRKSLSDLVRTITHMGRKSAASETVTGVSNQGWERSSDNSASSTNQGSSDESDEGTSSAMLDTQSGMEERAKEGGHKKKNKKKGKGGASRLVHHSRKSIDAMRSVLHLGGHSSGSSGNLYTQKHEKHNFLSRSMANLNALMHAQHESLKKELENVQDGPIFSSSRPKPRASIDTFRSKAL</sequence>
<feature type="compositionally biased region" description="Polar residues" evidence="1">
    <location>
        <begin position="344"/>
        <end position="364"/>
    </location>
</feature>
<feature type="region of interest" description="Disordered" evidence="1">
    <location>
        <begin position="680"/>
        <end position="706"/>
    </location>
</feature>
<gene>
    <name evidence="2" type="ORF">DUNSADRAFT_11758</name>
</gene>
<accession>A0ABQ7GCP6</accession>